<sequence length="156" mass="17729">MDREPASVAANQEEVICVYLYVSGDEGEYTSAIYQVKFKHEALVIVELVAKFYEGKDYCFEAARVFNRSKLYCLKRDGGYIIDTNTRARFSSVPPTLASKPTLTLVFASGKLYCLAISWSYKPILETPSRGSILIRTSESKCLLFHFIMTITPLWR</sequence>
<dbReference type="Proteomes" id="UP001054821">
    <property type="component" value="Chromosome 1"/>
</dbReference>
<keyword evidence="2" id="KW-1185">Reference proteome</keyword>
<protein>
    <submittedName>
        <fullName evidence="1">Uncharacterized protein</fullName>
    </submittedName>
</protein>
<reference evidence="1 2" key="1">
    <citation type="journal article" date="2022" name="G3 (Bethesda)">
        <title>Whole-genome sequence and methylome profiling of the almond [Prunus dulcis (Mill.) D.A. Webb] cultivar 'Nonpareil'.</title>
        <authorList>
            <person name="D'Amico-Willman K.M."/>
            <person name="Ouma W.Z."/>
            <person name="Meulia T."/>
            <person name="Sideli G.M."/>
            <person name="Gradziel T.M."/>
            <person name="Fresnedo-Ramirez J."/>
        </authorList>
    </citation>
    <scope>NUCLEOTIDE SEQUENCE [LARGE SCALE GENOMIC DNA]</scope>
    <source>
        <strain evidence="1">Clone GOH B32 T37-40</strain>
    </source>
</reference>
<organism evidence="1 2">
    <name type="scientific">Prunus dulcis</name>
    <name type="common">Almond</name>
    <name type="synonym">Amygdalus dulcis</name>
    <dbReference type="NCBI Taxonomy" id="3755"/>
    <lineage>
        <taxon>Eukaryota</taxon>
        <taxon>Viridiplantae</taxon>
        <taxon>Streptophyta</taxon>
        <taxon>Embryophyta</taxon>
        <taxon>Tracheophyta</taxon>
        <taxon>Spermatophyta</taxon>
        <taxon>Magnoliopsida</taxon>
        <taxon>eudicotyledons</taxon>
        <taxon>Gunneridae</taxon>
        <taxon>Pentapetalae</taxon>
        <taxon>rosids</taxon>
        <taxon>fabids</taxon>
        <taxon>Rosales</taxon>
        <taxon>Rosaceae</taxon>
        <taxon>Amygdaloideae</taxon>
        <taxon>Amygdaleae</taxon>
        <taxon>Prunus</taxon>
    </lineage>
</organism>
<evidence type="ECO:0000313" key="1">
    <source>
        <dbReference type="EMBL" id="KAI5351120.1"/>
    </source>
</evidence>
<dbReference type="AlphaFoldDB" id="A0AAD4ZN60"/>
<comment type="caution">
    <text evidence="1">The sequence shown here is derived from an EMBL/GenBank/DDBJ whole genome shotgun (WGS) entry which is preliminary data.</text>
</comment>
<accession>A0AAD4ZN60</accession>
<name>A0AAD4ZN60_PRUDU</name>
<dbReference type="EMBL" id="JAJFAZ020000001">
    <property type="protein sequence ID" value="KAI5351120.1"/>
    <property type="molecule type" value="Genomic_DNA"/>
</dbReference>
<evidence type="ECO:0000313" key="2">
    <source>
        <dbReference type="Proteomes" id="UP001054821"/>
    </source>
</evidence>
<proteinExistence type="predicted"/>
<gene>
    <name evidence="1" type="ORF">L3X38_004011</name>
</gene>